<dbReference type="FunCoup" id="Q753G1">
    <property type="interactions" value="188"/>
</dbReference>
<reference evidence="4 5" key="1">
    <citation type="journal article" date="2004" name="Science">
        <title>The Ashbya gossypii genome as a tool for mapping the ancient Saccharomyces cerevisiae genome.</title>
        <authorList>
            <person name="Dietrich F.S."/>
            <person name="Voegeli S."/>
            <person name="Brachat S."/>
            <person name="Lerch A."/>
            <person name="Gates K."/>
            <person name="Steiner S."/>
            <person name="Mohr C."/>
            <person name="Pohlmann R."/>
            <person name="Luedi P."/>
            <person name="Choi S."/>
            <person name="Wing R.A."/>
            <person name="Flavier A."/>
            <person name="Gaffney T.D."/>
            <person name="Philippsen P."/>
        </authorList>
    </citation>
    <scope>NUCLEOTIDE SEQUENCE [LARGE SCALE GENOMIC DNA]</scope>
    <source>
        <strain evidence="5">ATCC 10895 / CBS 109.51 / FGSC 9923 / NRRL Y-1056</strain>
    </source>
</reference>
<dbReference type="AlphaFoldDB" id="Q753G1"/>
<dbReference type="EMBL" id="AE016819">
    <property type="protein sequence ID" value="AAS53724.2"/>
    <property type="molecule type" value="Genomic_DNA"/>
</dbReference>
<dbReference type="STRING" id="284811.Q753G1"/>
<feature type="domain" description="DNA replication factor Cdt1 C-terminal" evidence="3">
    <location>
        <begin position="435"/>
        <end position="527"/>
    </location>
</feature>
<evidence type="ECO:0000313" key="4">
    <source>
        <dbReference type="EMBL" id="AAS53724.2"/>
    </source>
</evidence>
<dbReference type="InParanoid" id="Q753G1"/>
<name>Q753G1_EREGS</name>
<evidence type="ECO:0000313" key="5">
    <source>
        <dbReference type="Proteomes" id="UP000000591"/>
    </source>
</evidence>
<dbReference type="Gene3D" id="1.10.10.1420">
    <property type="entry name" value="DNA replication factor Cdt1, C-terminal WH domain"/>
    <property type="match status" value="1"/>
</dbReference>
<dbReference type="Pfam" id="PF16679">
    <property type="entry name" value="CDT1_C"/>
    <property type="match status" value="1"/>
</dbReference>
<protein>
    <submittedName>
        <fullName evidence="4">AFR353Wp</fullName>
    </submittedName>
</protein>
<dbReference type="HOGENOM" id="CLU_492622_0_0_1"/>
<sequence>MGKSVPVIDLDDVGDERQLAQVVRTVLGTGDAFLLKNYANYAQLRGWVQEMAGTAPDEMAEFDASFTGVDVEEGVAIERYMWDSGGGQGARQCESALLLKIRARLLKVALYFGHLCADAVGGADLAVDGDRNSHELVRYYDGAEGAAALPGLAFDYQKSFASFHSEGLISVFPVARDVKVRRYSEWVKVEADDCLLVHTGRLLEHLSGGQHSTHAIQIPMHSQMVHLTLSPPLDYRVGGAPLGQKMLEMHIDRFPRTASKFYAPEMARIKVRKALTALKRLFSVTESVLSMYRMNHPTAEYISIDRLLPQLSTMAKRKISSADILRIMYIWNDAYAVRTEGRALDSIRLPQGRLMADTRRKELFAERADRWLEDALDMSTGILEDIPIYQLADQVPQNPKKDRLRNPILPTHLNVASVKGIAKKRASPNVNSAALLDRIRSKELKATELLAQREANTQLFLKTKMKQVFDILLTLQVQKPYTLPYLRDLLVDSLRDSNNPIGDKEVEVVLESIQTLLNDIITVSTIGSELKVYKWKSLDKDEFLGRLY</sequence>
<dbReference type="InterPro" id="IPR032054">
    <property type="entry name" value="Cdt1_C"/>
</dbReference>
<comment type="similarity">
    <text evidence="1">Belongs to the Cdt1 family.</text>
</comment>
<dbReference type="OrthoDB" id="4058916at2759"/>
<dbReference type="GeneID" id="4622169"/>
<reference evidence="5" key="2">
    <citation type="journal article" date="2013" name="G3 (Bethesda)">
        <title>Genomes of Ashbya fungi isolated from insects reveal four mating-type loci, numerous translocations, lack of transposons, and distinct gene duplications.</title>
        <authorList>
            <person name="Dietrich F.S."/>
            <person name="Voegeli S."/>
            <person name="Kuo S."/>
            <person name="Philippsen P."/>
        </authorList>
    </citation>
    <scope>GENOME REANNOTATION</scope>
    <source>
        <strain evidence="5">ATCC 10895 / CBS 109.51 / FGSC 9923 / NRRL Y-1056</strain>
    </source>
</reference>
<keyword evidence="2" id="KW-0131">Cell cycle</keyword>
<proteinExistence type="inferred from homology"/>
<gene>
    <name evidence="4" type="ORF">AGOS_AFR353W</name>
</gene>
<evidence type="ECO:0000256" key="2">
    <source>
        <dbReference type="ARBA" id="ARBA00023306"/>
    </source>
</evidence>
<accession>Q753G1</accession>
<keyword evidence="5" id="KW-1185">Reference proteome</keyword>
<dbReference type="OMA" id="DCLLFHT"/>
<dbReference type="Proteomes" id="UP000000591">
    <property type="component" value="Chromosome VI"/>
</dbReference>
<dbReference type="InterPro" id="IPR038090">
    <property type="entry name" value="Cdt1_C_WH_dom_sf"/>
</dbReference>
<dbReference type="KEGG" id="ago:AGOS_AFR353W"/>
<evidence type="ECO:0000259" key="3">
    <source>
        <dbReference type="Pfam" id="PF16679"/>
    </source>
</evidence>
<dbReference type="RefSeq" id="NP_985900.2">
    <property type="nucleotide sequence ID" value="NM_211255.2"/>
</dbReference>
<dbReference type="eggNOG" id="ENOG502QRI1">
    <property type="taxonomic scope" value="Eukaryota"/>
</dbReference>
<organism evidence="4 5">
    <name type="scientific">Eremothecium gossypii (strain ATCC 10895 / CBS 109.51 / FGSC 9923 / NRRL Y-1056)</name>
    <name type="common">Yeast</name>
    <name type="synonym">Ashbya gossypii</name>
    <dbReference type="NCBI Taxonomy" id="284811"/>
    <lineage>
        <taxon>Eukaryota</taxon>
        <taxon>Fungi</taxon>
        <taxon>Dikarya</taxon>
        <taxon>Ascomycota</taxon>
        <taxon>Saccharomycotina</taxon>
        <taxon>Saccharomycetes</taxon>
        <taxon>Saccharomycetales</taxon>
        <taxon>Saccharomycetaceae</taxon>
        <taxon>Eremothecium</taxon>
    </lineage>
</organism>
<evidence type="ECO:0000256" key="1">
    <source>
        <dbReference type="ARBA" id="ARBA00008356"/>
    </source>
</evidence>